<dbReference type="Gene3D" id="3.40.710.10">
    <property type="entry name" value="DD-peptidase/beta-lactamase superfamily"/>
    <property type="match status" value="2"/>
</dbReference>
<gene>
    <name evidence="3" type="ORF">FEE95_09925</name>
</gene>
<evidence type="ECO:0000313" key="3">
    <source>
        <dbReference type="EMBL" id="TMM56809.1"/>
    </source>
</evidence>
<dbReference type="PROSITE" id="PS51257">
    <property type="entry name" value="PROKAR_LIPOPROTEIN"/>
    <property type="match status" value="1"/>
</dbReference>
<evidence type="ECO:0000313" key="4">
    <source>
        <dbReference type="Proteomes" id="UP000310314"/>
    </source>
</evidence>
<dbReference type="SUPFAM" id="SSF56601">
    <property type="entry name" value="beta-lactamase/transpeptidase-like"/>
    <property type="match status" value="1"/>
</dbReference>
<accession>A0A5S3PQA6</accession>
<dbReference type="GO" id="GO:0006508">
    <property type="term" value="P:proteolysis"/>
    <property type="evidence" value="ECO:0007669"/>
    <property type="project" value="InterPro"/>
</dbReference>
<dbReference type="PRINTS" id="PR00922">
    <property type="entry name" value="DADACBPTASE3"/>
</dbReference>
<name>A0A5S3PQA6_9FLAO</name>
<dbReference type="OrthoDB" id="9802627at2"/>
<comment type="caution">
    <text evidence="3">The sequence shown here is derived from an EMBL/GenBank/DDBJ whole genome shotgun (WGS) entry which is preliminary data.</text>
</comment>
<dbReference type="InterPro" id="IPR000667">
    <property type="entry name" value="Peptidase_S13"/>
</dbReference>
<keyword evidence="3" id="KW-0121">Carboxypeptidase</keyword>
<organism evidence="3 4">
    <name type="scientific">Maribacter algarum</name>
    <name type="common">ex Zhang et al. 2020</name>
    <dbReference type="NCBI Taxonomy" id="2578118"/>
    <lineage>
        <taxon>Bacteria</taxon>
        <taxon>Pseudomonadati</taxon>
        <taxon>Bacteroidota</taxon>
        <taxon>Flavobacteriia</taxon>
        <taxon>Flavobacteriales</taxon>
        <taxon>Flavobacteriaceae</taxon>
        <taxon>Maribacter</taxon>
    </lineage>
</organism>
<dbReference type="GO" id="GO:0000270">
    <property type="term" value="P:peptidoglycan metabolic process"/>
    <property type="evidence" value="ECO:0007669"/>
    <property type="project" value="TreeGrafter"/>
</dbReference>
<dbReference type="AlphaFoldDB" id="A0A5S3PQA6"/>
<protein>
    <submittedName>
        <fullName evidence="3">D-alanyl-D-alanine carboxypeptidase</fullName>
    </submittedName>
</protein>
<keyword evidence="4" id="KW-1185">Reference proteome</keyword>
<dbReference type="PANTHER" id="PTHR30023">
    <property type="entry name" value="D-ALANYL-D-ALANINE CARBOXYPEPTIDASE"/>
    <property type="match status" value="1"/>
</dbReference>
<comment type="similarity">
    <text evidence="1">Belongs to the peptidase S13 family.</text>
</comment>
<reference evidence="3 4" key="1">
    <citation type="submission" date="2019-05" db="EMBL/GenBank/DDBJ databases">
        <authorList>
            <person name="Zhang J.-Y."/>
            <person name="Feg X."/>
            <person name="Du Z.-J."/>
        </authorList>
    </citation>
    <scope>NUCLEOTIDE SEQUENCE [LARGE SCALE GENOMIC DNA]</scope>
    <source>
        <strain evidence="3 4">RZ26</strain>
    </source>
</reference>
<dbReference type="Proteomes" id="UP000310314">
    <property type="component" value="Unassembled WGS sequence"/>
</dbReference>
<evidence type="ECO:0000256" key="1">
    <source>
        <dbReference type="ARBA" id="ARBA00006096"/>
    </source>
</evidence>
<dbReference type="Pfam" id="PF02113">
    <property type="entry name" value="Peptidase_S13"/>
    <property type="match status" value="2"/>
</dbReference>
<dbReference type="EMBL" id="VATY01000002">
    <property type="protein sequence ID" value="TMM56809.1"/>
    <property type="molecule type" value="Genomic_DNA"/>
</dbReference>
<proteinExistence type="inferred from homology"/>
<keyword evidence="2" id="KW-0378">Hydrolase</keyword>
<evidence type="ECO:0000256" key="2">
    <source>
        <dbReference type="ARBA" id="ARBA00022801"/>
    </source>
</evidence>
<keyword evidence="3" id="KW-0645">Protease</keyword>
<sequence>MKRVAHYFLLISLFVGCSGAKRSIQKSTQKVFKSAFYDNQFTGFLVVNQQNRDTLLNFNGEKYFTPASNTKIFTLFTVLKLLPDSIPALKYIERKDTLYVEGTGDPTLLHSYFEHNNTLDFLKGYDNISVHLNNFQDEKFGPGWAWEDYQYYFQPEKGPLPLYGNVTTLWSLSPLQVTPSYFQDSVVQMNFSRNRELQKNTFYYGPSRKDTLEVPFKTDSALTKKLLGRVLGKDVKIAMKMPEGEKRIKYSVPVDSVYKRMMIESDNFLAEQLLLLCSSTLSDTLSSSRVREYMLEKELADLKQQPRWVDGSGLSRYNLFTPESMVHVLSKMYRDIPRNRLLSFFPAGGVAGTLEDWYPGDPEPYLFAKTGSVGNNHNISGYLITKSGETLIFSFMNNHFMRPSSEIKIQMQRIFEEIRDNY</sequence>
<dbReference type="InterPro" id="IPR012338">
    <property type="entry name" value="Beta-lactam/transpept-like"/>
</dbReference>
<dbReference type="GO" id="GO:0004185">
    <property type="term" value="F:serine-type carboxypeptidase activity"/>
    <property type="evidence" value="ECO:0007669"/>
    <property type="project" value="InterPro"/>
</dbReference>
<dbReference type="PANTHER" id="PTHR30023:SF0">
    <property type="entry name" value="PENICILLIN-SENSITIVE CARBOXYPEPTIDASE A"/>
    <property type="match status" value="1"/>
</dbReference>
<dbReference type="RefSeq" id="WP_138657793.1">
    <property type="nucleotide sequence ID" value="NZ_VATY01000002.1"/>
</dbReference>